<dbReference type="PANTHER" id="PTHR20941">
    <property type="entry name" value="FOLATE SYNTHESIS PROTEINS"/>
    <property type="match status" value="1"/>
</dbReference>
<dbReference type="PROSITE" id="PS00792">
    <property type="entry name" value="DHPS_1"/>
    <property type="match status" value="1"/>
</dbReference>
<dbReference type="GO" id="GO:0046654">
    <property type="term" value="P:tetrahydrofolate biosynthetic process"/>
    <property type="evidence" value="ECO:0007669"/>
    <property type="project" value="TreeGrafter"/>
</dbReference>
<dbReference type="Pfam" id="PF00809">
    <property type="entry name" value="Pterin_bind"/>
    <property type="match status" value="1"/>
</dbReference>
<dbReference type="AlphaFoldDB" id="A0A724X0V9"/>
<feature type="non-terminal residue" evidence="2">
    <location>
        <position position="63"/>
    </location>
</feature>
<dbReference type="InterPro" id="IPR011005">
    <property type="entry name" value="Dihydropteroate_synth-like_sf"/>
</dbReference>
<dbReference type="PANTHER" id="PTHR20941:SF1">
    <property type="entry name" value="FOLIC ACID SYNTHESIS PROTEIN FOL1"/>
    <property type="match status" value="1"/>
</dbReference>
<accession>A0A724X0V9</accession>
<proteinExistence type="predicted"/>
<sequence length="63" mass="6646">MTYIMGILNVTPDSFSDGGQYVDVEQAIRQARQLVADGADAIDIGGESTRPGAAFVSVEEELA</sequence>
<dbReference type="InterPro" id="IPR000489">
    <property type="entry name" value="Pterin-binding_dom"/>
</dbReference>
<dbReference type="GO" id="GO:0004156">
    <property type="term" value="F:dihydropteroate synthase activity"/>
    <property type="evidence" value="ECO:0007669"/>
    <property type="project" value="TreeGrafter"/>
</dbReference>
<comment type="caution">
    <text evidence="2">The sequence shown here is derived from an EMBL/GenBank/DDBJ whole genome shotgun (WGS) entry which is preliminary data.</text>
</comment>
<dbReference type="InterPro" id="IPR045031">
    <property type="entry name" value="DHP_synth-like"/>
</dbReference>
<dbReference type="Gene3D" id="3.20.20.20">
    <property type="entry name" value="Dihydropteroate synthase-like"/>
    <property type="match status" value="1"/>
</dbReference>
<evidence type="ECO:0000313" key="2">
    <source>
        <dbReference type="EMBL" id="HAE0520884.1"/>
    </source>
</evidence>
<evidence type="ECO:0000259" key="1">
    <source>
        <dbReference type="PROSITE" id="PS50972"/>
    </source>
</evidence>
<dbReference type="PROSITE" id="PS50972">
    <property type="entry name" value="PTERIN_BINDING"/>
    <property type="match status" value="1"/>
</dbReference>
<feature type="domain" description="Pterin-binding" evidence="1">
    <location>
        <begin position="2"/>
        <end position="63"/>
    </location>
</feature>
<dbReference type="SUPFAM" id="SSF51717">
    <property type="entry name" value="Dihydropteroate synthetase-like"/>
    <property type="match status" value="1"/>
</dbReference>
<organism evidence="2">
    <name type="scientific">Salmonella enteritidis PT4 (strain P125109)</name>
    <dbReference type="NCBI Taxonomy" id="550537"/>
    <lineage>
        <taxon>Bacteria</taxon>
        <taxon>Pseudomonadati</taxon>
        <taxon>Pseudomonadota</taxon>
        <taxon>Gammaproteobacteria</taxon>
        <taxon>Enterobacterales</taxon>
        <taxon>Enterobacteriaceae</taxon>
        <taxon>Salmonella</taxon>
    </lineage>
</organism>
<name>A0A724X0V9_SALEP</name>
<dbReference type="EMBL" id="DAAQRD010000041">
    <property type="protein sequence ID" value="HAE0520884.1"/>
    <property type="molecule type" value="Genomic_DNA"/>
</dbReference>
<reference evidence="2" key="2">
    <citation type="submission" date="2019-01" db="EMBL/GenBank/DDBJ databases">
        <authorList>
            <consortium name="NCBI Pathogen Detection Project"/>
        </authorList>
    </citation>
    <scope>NUCLEOTIDE SEQUENCE</scope>
    <source>
        <strain evidence="2">P125109</strain>
    </source>
</reference>
<protein>
    <submittedName>
        <fullName evidence="2">Dihydropteroate synthase</fullName>
    </submittedName>
</protein>
<reference evidence="2" key="1">
    <citation type="journal article" date="2018" name="Genome Biol.">
        <title>SKESA: strategic k-mer extension for scrupulous assemblies.</title>
        <authorList>
            <person name="Souvorov A."/>
            <person name="Agarwala R."/>
            <person name="Lipman D.J."/>
        </authorList>
    </citation>
    <scope>NUCLEOTIDE SEQUENCE</scope>
    <source>
        <strain evidence="2">P125109</strain>
    </source>
</reference>
<gene>
    <name evidence="2" type="ORF">G2720_24105</name>
</gene>